<accession>A0A1J5SR41</accession>
<dbReference type="InterPro" id="IPR010633">
    <property type="entry name" value="Phage_lambda_GpZ"/>
</dbReference>
<gene>
    <name evidence="1" type="ORF">GALL_71570</name>
</gene>
<name>A0A1J5SR41_9ZZZZ</name>
<evidence type="ECO:0008006" key="2">
    <source>
        <dbReference type="Google" id="ProtNLM"/>
    </source>
</evidence>
<dbReference type="AlphaFoldDB" id="A0A1J5SR41"/>
<sequence>MIKLRMHVDINRAIAKLGKVPEIVQEKAAAAAINKTVAKAKTEMVRQITREYAVKASDVRPQLNVSKASWKSGKMTGTLHAFAVHKGHRSRNVILFDAKAVQGTGAPKRINVHFPDGKWRTITVREGGGVSVKIKRNGGRRLIKGAFIGNKGRTVFIRTGDGRQIKPVETLDIPQMFNTRKINEAVIQRVRAEFPVEMQRALKLYMPK</sequence>
<comment type="caution">
    <text evidence="1">The sequence shown here is derived from an EMBL/GenBank/DDBJ whole genome shotgun (WGS) entry which is preliminary data.</text>
</comment>
<protein>
    <recommendedName>
        <fullName evidence="2">Prophage minor tail protein Z (GPZ)</fullName>
    </recommendedName>
</protein>
<dbReference type="Pfam" id="PF06763">
    <property type="entry name" value="Minor_tail_Z"/>
    <property type="match status" value="1"/>
</dbReference>
<dbReference type="EMBL" id="MLJW01000021">
    <property type="protein sequence ID" value="OIR10986.1"/>
    <property type="molecule type" value="Genomic_DNA"/>
</dbReference>
<proteinExistence type="predicted"/>
<evidence type="ECO:0000313" key="1">
    <source>
        <dbReference type="EMBL" id="OIR10986.1"/>
    </source>
</evidence>
<reference evidence="1" key="1">
    <citation type="submission" date="2016-10" db="EMBL/GenBank/DDBJ databases">
        <title>Sequence of Gallionella enrichment culture.</title>
        <authorList>
            <person name="Poehlein A."/>
            <person name="Muehling M."/>
            <person name="Daniel R."/>
        </authorList>
    </citation>
    <scope>NUCLEOTIDE SEQUENCE</scope>
</reference>
<organism evidence="1">
    <name type="scientific">mine drainage metagenome</name>
    <dbReference type="NCBI Taxonomy" id="410659"/>
    <lineage>
        <taxon>unclassified sequences</taxon>
        <taxon>metagenomes</taxon>
        <taxon>ecological metagenomes</taxon>
    </lineage>
</organism>